<dbReference type="InterPro" id="IPR015424">
    <property type="entry name" value="PyrdxlP-dep_Trfase"/>
</dbReference>
<dbReference type="Gene3D" id="3.40.640.10">
    <property type="entry name" value="Type I PLP-dependent aspartate aminotransferase-like (Major domain)"/>
    <property type="match status" value="1"/>
</dbReference>
<dbReference type="SUPFAM" id="SSF53383">
    <property type="entry name" value="PLP-dependent transferases"/>
    <property type="match status" value="1"/>
</dbReference>
<keyword evidence="6" id="KW-1185">Reference proteome</keyword>
<dbReference type="InterPro" id="IPR015421">
    <property type="entry name" value="PyrdxlP-dep_Trfase_major"/>
</dbReference>
<reference evidence="5" key="1">
    <citation type="submission" date="2022-10" db="EMBL/GenBank/DDBJ databases">
        <title>The WGS of Solirubrobacter ginsenosidimutans DSM 21036.</title>
        <authorList>
            <person name="Jiang Z."/>
        </authorList>
    </citation>
    <scope>NUCLEOTIDE SEQUENCE</scope>
    <source>
        <strain evidence="5">DSM 21036</strain>
    </source>
</reference>
<name>A0A9X3N2N3_9ACTN</name>
<dbReference type="GO" id="GO:0019441">
    <property type="term" value="P:L-tryptophan catabolic process to kynurenine"/>
    <property type="evidence" value="ECO:0007669"/>
    <property type="project" value="TreeGrafter"/>
</dbReference>
<organism evidence="5 6">
    <name type="scientific">Solirubrobacter ginsenosidimutans</name>
    <dbReference type="NCBI Taxonomy" id="490573"/>
    <lineage>
        <taxon>Bacteria</taxon>
        <taxon>Bacillati</taxon>
        <taxon>Actinomycetota</taxon>
        <taxon>Thermoleophilia</taxon>
        <taxon>Solirubrobacterales</taxon>
        <taxon>Solirubrobacteraceae</taxon>
        <taxon>Solirubrobacter</taxon>
    </lineage>
</organism>
<dbReference type="InterPro" id="IPR015422">
    <property type="entry name" value="PyrdxlP-dep_Trfase_small"/>
</dbReference>
<comment type="similarity">
    <text evidence="4">Belongs to the kynureninase family.</text>
</comment>
<dbReference type="Gene3D" id="3.90.1150.10">
    <property type="entry name" value="Aspartate Aminotransferase, domain 1"/>
    <property type="match status" value="1"/>
</dbReference>
<protein>
    <recommendedName>
        <fullName evidence="4">Kynureninase</fullName>
        <ecNumber evidence="4">3.7.1.3</ecNumber>
    </recommendedName>
</protein>
<keyword evidence="2 4" id="KW-0378">Hydrolase</keyword>
<sequence length="405" mass="44294">MALTRGDAMRLDNADPLADFRERFVIADEHRLYLDGNSLGRLPKATRDRLHRVIDQWGDELVSGWPEWIEAPTRTGDALAEVLGASPGEVLVADSTTVNLYKLVNALLDADPALRSISTDTDNFPTDRYVLEGIARARGLELTIFENADPLNGPQPADLPEGGLVVLSHVGYRSGALAELESFDGTVIWDLSHSAGAVPVDLNARGIRYAVGCTYKYLNAGPGAAGYLYVAQAEQDRLRTPIQGWFGQDDQFAMERPYAPADGITRFMAGTPPILVVAAVEEGVRVTAEAGIEALRAKSIAQSELLIGLHDEWLAPLGFTLGSPRDPSRRGSHVSLNHPDAWPICRALIECADVVPDFRGPDSVRLGIAPLYTRFVDVWDAIDRLRDLVERGVHREVDQTRSRVT</sequence>
<keyword evidence="3 4" id="KW-0663">Pyridoxal phosphate</keyword>
<dbReference type="InterPro" id="IPR010111">
    <property type="entry name" value="Kynureninase"/>
</dbReference>
<dbReference type="GO" id="GO:0043420">
    <property type="term" value="P:anthranilate metabolic process"/>
    <property type="evidence" value="ECO:0007669"/>
    <property type="project" value="TreeGrafter"/>
</dbReference>
<dbReference type="EC" id="3.7.1.3" evidence="4"/>
<comment type="function">
    <text evidence="4">Catalyzes the cleavage of L-kynurenine (L-Kyn) and L-3-hydroxykynurenine (L-3OHKyn) into anthranilic acid (AA) and 3-hydroxyanthranilic acid (3-OHAA), respectively.</text>
</comment>
<dbReference type="PIRSF" id="PIRSF038800">
    <property type="entry name" value="KYNU"/>
    <property type="match status" value="1"/>
</dbReference>
<dbReference type="AlphaFoldDB" id="A0A9X3N2N3"/>
<dbReference type="GO" id="GO:0005737">
    <property type="term" value="C:cytoplasm"/>
    <property type="evidence" value="ECO:0007669"/>
    <property type="project" value="InterPro"/>
</dbReference>
<comment type="catalytic activity">
    <reaction evidence="4">
        <text>L-kynurenine + H2O = anthranilate + L-alanine + H(+)</text>
        <dbReference type="Rhea" id="RHEA:16813"/>
        <dbReference type="ChEBI" id="CHEBI:15377"/>
        <dbReference type="ChEBI" id="CHEBI:15378"/>
        <dbReference type="ChEBI" id="CHEBI:16567"/>
        <dbReference type="ChEBI" id="CHEBI:57959"/>
        <dbReference type="ChEBI" id="CHEBI:57972"/>
        <dbReference type="EC" id="3.7.1.3"/>
    </reaction>
</comment>
<dbReference type="RefSeq" id="WP_270045183.1">
    <property type="nucleotide sequence ID" value="NZ_JAPDOD010000054.1"/>
</dbReference>
<dbReference type="GO" id="GO:0030170">
    <property type="term" value="F:pyridoxal phosphate binding"/>
    <property type="evidence" value="ECO:0007669"/>
    <property type="project" value="InterPro"/>
</dbReference>
<dbReference type="GO" id="GO:0030429">
    <property type="term" value="F:kynureninase activity"/>
    <property type="evidence" value="ECO:0007669"/>
    <property type="project" value="UniProtKB-EC"/>
</dbReference>
<dbReference type="EMBL" id="JAPDOD010000054">
    <property type="protein sequence ID" value="MDA0165920.1"/>
    <property type="molecule type" value="Genomic_DNA"/>
</dbReference>
<keyword evidence="5" id="KW-0032">Aminotransferase</keyword>
<comment type="pathway">
    <text evidence="4">Cofactor biosynthesis; NAD(+) biosynthesis; quinolinate from L-kynurenine: step 2/3.</text>
</comment>
<comment type="pathway">
    <text evidence="4">Amino-acid degradation; L-kynurenine degradation; L-alanine and anthranilate from L-kynurenine: step 1/1.</text>
</comment>
<dbReference type="Pfam" id="PF22580">
    <property type="entry name" value="KYNU_C"/>
    <property type="match status" value="1"/>
</dbReference>
<dbReference type="GO" id="GO:0009435">
    <property type="term" value="P:NAD+ biosynthetic process"/>
    <property type="evidence" value="ECO:0007669"/>
    <property type="project" value="InterPro"/>
</dbReference>
<keyword evidence="5" id="KW-0808">Transferase</keyword>
<comment type="cofactor">
    <cofactor evidence="4">
        <name>pyridoxal 5'-phosphate</name>
        <dbReference type="ChEBI" id="CHEBI:597326"/>
    </cofactor>
</comment>
<dbReference type="PANTHER" id="PTHR14084:SF0">
    <property type="entry name" value="KYNURENINASE"/>
    <property type="match status" value="1"/>
</dbReference>
<dbReference type="PANTHER" id="PTHR14084">
    <property type="entry name" value="KYNURENINASE"/>
    <property type="match status" value="1"/>
</dbReference>
<dbReference type="Proteomes" id="UP001149140">
    <property type="component" value="Unassembled WGS sequence"/>
</dbReference>
<evidence type="ECO:0000313" key="6">
    <source>
        <dbReference type="Proteomes" id="UP001149140"/>
    </source>
</evidence>
<comment type="caution">
    <text evidence="5">The sequence shown here is derived from an EMBL/GenBank/DDBJ whole genome shotgun (WGS) entry which is preliminary data.</text>
</comment>
<comment type="subunit">
    <text evidence="4">Homodimer.</text>
</comment>
<dbReference type="GO" id="GO:0008483">
    <property type="term" value="F:transaminase activity"/>
    <property type="evidence" value="ECO:0007669"/>
    <property type="project" value="UniProtKB-KW"/>
</dbReference>
<evidence type="ECO:0000256" key="1">
    <source>
        <dbReference type="ARBA" id="ARBA00022642"/>
    </source>
</evidence>
<evidence type="ECO:0000256" key="4">
    <source>
        <dbReference type="PIRNR" id="PIRNR038800"/>
    </source>
</evidence>
<keyword evidence="1 4" id="KW-0662">Pyridine nucleotide biosynthesis</keyword>
<evidence type="ECO:0000256" key="2">
    <source>
        <dbReference type="ARBA" id="ARBA00022801"/>
    </source>
</evidence>
<comment type="catalytic activity">
    <reaction evidence="4">
        <text>3-hydroxy-L-kynurenine + H2O = 3-hydroxyanthranilate + L-alanine + H(+)</text>
        <dbReference type="Rhea" id="RHEA:25143"/>
        <dbReference type="ChEBI" id="CHEBI:15377"/>
        <dbReference type="ChEBI" id="CHEBI:15378"/>
        <dbReference type="ChEBI" id="CHEBI:36559"/>
        <dbReference type="ChEBI" id="CHEBI:57972"/>
        <dbReference type="ChEBI" id="CHEBI:58125"/>
        <dbReference type="EC" id="3.7.1.3"/>
    </reaction>
</comment>
<gene>
    <name evidence="5" type="ORF">OM076_36985</name>
</gene>
<evidence type="ECO:0000256" key="3">
    <source>
        <dbReference type="ARBA" id="ARBA00022898"/>
    </source>
</evidence>
<proteinExistence type="inferred from homology"/>
<accession>A0A9X3N2N3</accession>
<evidence type="ECO:0000313" key="5">
    <source>
        <dbReference type="EMBL" id="MDA0165920.1"/>
    </source>
</evidence>